<dbReference type="Proteomes" id="UP000298324">
    <property type="component" value="Unassembled WGS sequence"/>
</dbReference>
<name>A0A4Y7RFN8_9FIRM</name>
<dbReference type="InterPro" id="IPR015943">
    <property type="entry name" value="WD40/YVTN_repeat-like_dom_sf"/>
</dbReference>
<keyword evidence="1" id="KW-0472">Membrane</keyword>
<dbReference type="PANTHER" id="PTHR42754:SF1">
    <property type="entry name" value="LIPOPROTEIN"/>
    <property type="match status" value="1"/>
</dbReference>
<keyword evidence="1" id="KW-0812">Transmembrane</keyword>
<keyword evidence="3" id="KW-1185">Reference proteome</keyword>
<proteinExistence type="predicted"/>
<dbReference type="PANTHER" id="PTHR42754">
    <property type="entry name" value="ENDOGLUCANASE"/>
    <property type="match status" value="1"/>
</dbReference>
<evidence type="ECO:0008006" key="4">
    <source>
        <dbReference type="Google" id="ProtNLM"/>
    </source>
</evidence>
<reference evidence="2 3" key="1">
    <citation type="journal article" date="2018" name="Environ. Microbiol.">
        <title>Novel energy conservation strategies and behaviour of Pelotomaculum schinkii driving syntrophic propionate catabolism.</title>
        <authorList>
            <person name="Hidalgo-Ahumada C.A.P."/>
            <person name="Nobu M.K."/>
            <person name="Narihiro T."/>
            <person name="Tamaki H."/>
            <person name="Liu W.T."/>
            <person name="Kamagata Y."/>
            <person name="Stams A.J.M."/>
            <person name="Imachi H."/>
            <person name="Sousa D.Z."/>
        </authorList>
    </citation>
    <scope>NUCLEOTIDE SEQUENCE [LARGE SCALE GENOMIC DNA]</scope>
    <source>
        <strain evidence="2 3">HH</strain>
    </source>
</reference>
<evidence type="ECO:0000256" key="1">
    <source>
        <dbReference type="SAM" id="Phobius"/>
    </source>
</evidence>
<dbReference type="AlphaFoldDB" id="A0A4Y7RFN8"/>
<dbReference type="SUPFAM" id="SSF82171">
    <property type="entry name" value="DPP6 N-terminal domain-like"/>
    <property type="match status" value="1"/>
</dbReference>
<evidence type="ECO:0000313" key="2">
    <source>
        <dbReference type="EMBL" id="TEB07818.1"/>
    </source>
</evidence>
<gene>
    <name evidence="2" type="ORF">Psch_01373</name>
</gene>
<dbReference type="Gene3D" id="2.130.10.10">
    <property type="entry name" value="YVTN repeat-like/Quinoprotein amine dehydrogenase"/>
    <property type="match status" value="1"/>
</dbReference>
<evidence type="ECO:0000313" key="3">
    <source>
        <dbReference type="Proteomes" id="UP000298324"/>
    </source>
</evidence>
<accession>A0A4Y7RFN8</accession>
<organism evidence="2 3">
    <name type="scientific">Pelotomaculum schinkii</name>
    <dbReference type="NCBI Taxonomy" id="78350"/>
    <lineage>
        <taxon>Bacteria</taxon>
        <taxon>Bacillati</taxon>
        <taxon>Bacillota</taxon>
        <taxon>Clostridia</taxon>
        <taxon>Eubacteriales</taxon>
        <taxon>Desulfotomaculaceae</taxon>
        <taxon>Pelotomaculum</taxon>
    </lineage>
</organism>
<sequence length="439" mass="47492">MKMKRMLLYFIFSLAFCFTVQGLLFAERSIAASAQTPEVEWANTFERGEAHFVEQTKDGGYVASGWIEAGQEGPDVFLARYDGGGNRLWLKTYRGNGYNDSHCVKETSEGGFIIAGETKSRHGYDHDVYVVRTDEKGEMIWEKEFGGERCDYVWSVQQTKEGGFIIAGGTESFGAGIYDVYLIKLDLNGNEIWEKTYGGAGSDCGYAVLQLDDGGYLVAGNAEAFGAGNPDLYLLKTDGDGKMLWQKTYGGKGSDYGWSLVKAGDGGFLIAGEKEITGDQGGGFAAVLIKVDPDGNELWENTYGNNSVSSFYSVSQAKDGGYILTGKKESAEGGYDLYVVKTDKNGGLAWEKTVDGTGGNSGYAILQSKDGGYIVAGKKGIEKSAGSEILLLKLKSDGKLHGALLWFIGAAAVILIISLLFYRKSCTKKPGFLEKENVV</sequence>
<dbReference type="EMBL" id="QFGA01000001">
    <property type="protein sequence ID" value="TEB07818.1"/>
    <property type="molecule type" value="Genomic_DNA"/>
</dbReference>
<keyword evidence="1" id="KW-1133">Transmembrane helix</keyword>
<feature type="transmembrane region" description="Helical" evidence="1">
    <location>
        <begin position="403"/>
        <end position="422"/>
    </location>
</feature>
<dbReference type="RefSeq" id="WP_190239609.1">
    <property type="nucleotide sequence ID" value="NZ_QFGA01000001.1"/>
</dbReference>
<protein>
    <recommendedName>
        <fullName evidence="4">Beta-propeller repeat protein</fullName>
    </recommendedName>
</protein>
<comment type="caution">
    <text evidence="2">The sequence shown here is derived from an EMBL/GenBank/DDBJ whole genome shotgun (WGS) entry which is preliminary data.</text>
</comment>